<evidence type="ECO:0000313" key="1">
    <source>
        <dbReference type="EMBL" id="SBT74298.1"/>
    </source>
</evidence>
<dbReference type="VEuPathDB" id="PlasmoDB:POWCR01_000201800"/>
<name>A0A1C3KK22_PLAOA</name>
<dbReference type="AlphaFoldDB" id="A0A1C3KK22"/>
<dbReference type="Proteomes" id="UP000243200">
    <property type="component" value="Unassembled WGS sequence"/>
</dbReference>
<dbReference type="EMBL" id="FLRJ01000674">
    <property type="protein sequence ID" value="SBT74298.1"/>
    <property type="molecule type" value="Genomic_DNA"/>
</dbReference>
<sequence length="87" mass="9989">MSIVRITSVSTFGCMIEKYNRGNVQNKNLCNNHLGECCRFHSKIHHINCSSHVESCNIELIKIQDQIRDISIFFSYIAISISVDEIK</sequence>
<evidence type="ECO:0000313" key="2">
    <source>
        <dbReference type="Proteomes" id="UP000243200"/>
    </source>
</evidence>
<accession>A0A1C3KK22</accession>
<proteinExistence type="predicted"/>
<gene>
    <name evidence="1" type="primary">PowCR01_000201800</name>
    <name evidence="1" type="ORF">POWCR01_000201800</name>
</gene>
<organism evidence="1 2">
    <name type="scientific">Plasmodium ovale</name>
    <name type="common">malaria parasite P. ovale</name>
    <dbReference type="NCBI Taxonomy" id="36330"/>
    <lineage>
        <taxon>Eukaryota</taxon>
        <taxon>Sar</taxon>
        <taxon>Alveolata</taxon>
        <taxon>Apicomplexa</taxon>
        <taxon>Aconoidasida</taxon>
        <taxon>Haemosporida</taxon>
        <taxon>Plasmodiidae</taxon>
        <taxon>Plasmodium</taxon>
        <taxon>Plasmodium (Plasmodium)</taxon>
    </lineage>
</organism>
<protein>
    <submittedName>
        <fullName evidence="1">Uncharacterized protein</fullName>
    </submittedName>
</protein>
<reference evidence="1 2" key="1">
    <citation type="submission" date="2016-06" db="EMBL/GenBank/DDBJ databases">
        <authorList>
            <consortium name="Pathogen Informatics"/>
        </authorList>
    </citation>
    <scope>NUCLEOTIDE SEQUENCE [LARGE SCALE GENOMIC DNA]</scope>
</reference>